<evidence type="ECO:0000256" key="6">
    <source>
        <dbReference type="ARBA" id="ARBA00023295"/>
    </source>
</evidence>
<evidence type="ECO:0000256" key="13">
    <source>
        <dbReference type="SAM" id="Phobius"/>
    </source>
</evidence>
<evidence type="ECO:0000256" key="3">
    <source>
        <dbReference type="ARBA" id="ARBA00023001"/>
    </source>
</evidence>
<feature type="binding site" evidence="9">
    <location>
        <position position="97"/>
    </location>
    <ligand>
        <name>substrate</name>
    </ligand>
</feature>
<evidence type="ECO:0000256" key="7">
    <source>
        <dbReference type="ARBA" id="ARBA00023326"/>
    </source>
</evidence>
<evidence type="ECO:0000256" key="8">
    <source>
        <dbReference type="PIRSR" id="PIRSR001100-1"/>
    </source>
</evidence>
<organism evidence="14 15">
    <name type="scientific">Microbacterium hominis</name>
    <dbReference type="NCBI Taxonomy" id="162426"/>
    <lineage>
        <taxon>Bacteria</taxon>
        <taxon>Bacillati</taxon>
        <taxon>Actinomycetota</taxon>
        <taxon>Actinomycetes</taxon>
        <taxon>Micrococcales</taxon>
        <taxon>Microbacteriaceae</taxon>
        <taxon>Microbacterium</taxon>
    </lineage>
</organism>
<proteinExistence type="inferred from homology"/>
<feature type="binding site" evidence="9">
    <location>
        <position position="285"/>
    </location>
    <ligand>
        <name>substrate</name>
    </ligand>
</feature>
<accession>A0A0B4CDP7</accession>
<keyword evidence="5 12" id="KW-0119">Carbohydrate metabolism</keyword>
<dbReference type="InterPro" id="IPR016288">
    <property type="entry name" value="Beta_cellobiohydrolase"/>
</dbReference>
<dbReference type="PROSITE" id="PS00655">
    <property type="entry name" value="GLYCOSYL_HYDROL_F6_1"/>
    <property type="match status" value="1"/>
</dbReference>
<evidence type="ECO:0000256" key="1">
    <source>
        <dbReference type="ARBA" id="ARBA00022729"/>
    </source>
</evidence>
<feature type="active site" evidence="10">
    <location>
        <position position="137"/>
    </location>
</feature>
<keyword evidence="13" id="KW-0472">Membrane</keyword>
<dbReference type="Pfam" id="PF01341">
    <property type="entry name" value="Glyco_hydro_6"/>
    <property type="match status" value="1"/>
</dbReference>
<dbReference type="PANTHER" id="PTHR34876:SF4">
    <property type="entry name" value="1,4-BETA-D-GLUCAN CELLOBIOHYDROLASE C-RELATED"/>
    <property type="match status" value="1"/>
</dbReference>
<dbReference type="AlphaFoldDB" id="A0A0B4CDP7"/>
<dbReference type="GO" id="GO:0004553">
    <property type="term" value="F:hydrolase activity, hydrolyzing O-glycosyl compounds"/>
    <property type="evidence" value="ECO:0007669"/>
    <property type="project" value="InterPro"/>
</dbReference>
<gene>
    <name evidence="14" type="ORF">RM52_03925</name>
</gene>
<evidence type="ECO:0000313" key="14">
    <source>
        <dbReference type="EMBL" id="KIC59359.1"/>
    </source>
</evidence>
<feature type="binding site" evidence="9">
    <location>
        <position position="215"/>
    </location>
    <ligand>
        <name>substrate</name>
    </ligand>
</feature>
<dbReference type="RefSeq" id="WP_039413239.1">
    <property type="nucleotide sequence ID" value="NZ_JWSZ01000004.1"/>
</dbReference>
<dbReference type="GO" id="GO:0030245">
    <property type="term" value="P:cellulose catabolic process"/>
    <property type="evidence" value="ECO:0007669"/>
    <property type="project" value="UniProtKB-KW"/>
</dbReference>
<name>A0A0B4CDP7_9MICO</name>
<dbReference type="Gene3D" id="3.20.20.40">
    <property type="entry name" value="1, 4-beta cellobiohydrolase"/>
    <property type="match status" value="1"/>
</dbReference>
<keyword evidence="6 12" id="KW-0326">Glycosidase</keyword>
<evidence type="ECO:0000256" key="4">
    <source>
        <dbReference type="ARBA" id="ARBA00023157"/>
    </source>
</evidence>
<protein>
    <recommendedName>
        <fullName evidence="12">Glucanase</fullName>
        <ecNumber evidence="12">3.2.1.-</ecNumber>
    </recommendedName>
</protein>
<evidence type="ECO:0000256" key="11">
    <source>
        <dbReference type="PROSITE-ProRule" id="PRU10057"/>
    </source>
</evidence>
<feature type="active site" description="Proton donor" evidence="8 11">
    <location>
        <position position="177"/>
    </location>
</feature>
<dbReference type="SUPFAM" id="SSF51989">
    <property type="entry name" value="Glycosyl hydrolases family 6, cellulases"/>
    <property type="match status" value="1"/>
</dbReference>
<dbReference type="PIRSF" id="PIRSF001100">
    <property type="entry name" value="Beta_cellobiohydrolase"/>
    <property type="match status" value="1"/>
</dbReference>
<reference evidence="14 15" key="1">
    <citation type="submission" date="2014-12" db="EMBL/GenBank/DDBJ databases">
        <title>Genome sequencing of Microbacterium hominis TPW29.</title>
        <authorList>
            <person name="Tan P.W."/>
            <person name="Chan K.-G."/>
        </authorList>
    </citation>
    <scope>NUCLEOTIDE SEQUENCE [LARGE SCALE GENOMIC DNA]</scope>
    <source>
        <strain evidence="14 15">TPW29</strain>
    </source>
</reference>
<dbReference type="EMBL" id="JWSZ01000004">
    <property type="protein sequence ID" value="KIC59359.1"/>
    <property type="molecule type" value="Genomic_DNA"/>
</dbReference>
<sequence>MSSSPRRRILSPRRVPRRGIVIAVIVLAAVIVVGAIAAVGIAVTQGVHAMLAQPPAVGTTVIAPQQSKARIALENLPMDADATAGTTYLAAQPTAYWLTPEQDPIGTVGGTVLDLIAQARDQNRATAMVVYGLPDRDCGNHSAGGLSPADYPRWVAEIGKALKTAPDQQKIIILEPDSIALTSECGDVATRAGFLSGAVDALSSTATWIYIDGGHSAWHSPDEMAQLIRQMGIIDRVRGVATNVSNYQSTYDEFAYAHALSDRLGGTHAIIDTSRNGVATAGATWCNPSGQRVGDATGTFGDGVVDTNLWIKPPGESDGVCNGGPAAGLWWPAAAAELTNGVR</sequence>
<keyword evidence="1" id="KW-0732">Signal</keyword>
<keyword evidence="4" id="KW-1015">Disulfide bond</keyword>
<dbReference type="Proteomes" id="UP000031202">
    <property type="component" value="Unassembled WGS sequence"/>
</dbReference>
<keyword evidence="13" id="KW-0812">Transmembrane</keyword>
<dbReference type="InterPro" id="IPR036434">
    <property type="entry name" value="Beta_cellobiohydrolase_sf"/>
</dbReference>
<feature type="binding site" evidence="9">
    <location>
        <position position="218"/>
    </location>
    <ligand>
        <name>substrate</name>
    </ligand>
</feature>
<evidence type="ECO:0000256" key="12">
    <source>
        <dbReference type="RuleBase" id="RU361186"/>
    </source>
</evidence>
<dbReference type="PRINTS" id="PR00733">
    <property type="entry name" value="GLHYDRLASE6"/>
</dbReference>
<dbReference type="EC" id="3.2.1.-" evidence="12"/>
<comment type="caution">
    <text evidence="14">The sequence shown here is derived from an EMBL/GenBank/DDBJ whole genome shotgun (WGS) entry which is preliminary data.</text>
</comment>
<feature type="binding site" evidence="9">
    <location>
        <position position="316"/>
    </location>
    <ligand>
        <name>substrate</name>
    </ligand>
</feature>
<evidence type="ECO:0000313" key="15">
    <source>
        <dbReference type="Proteomes" id="UP000031202"/>
    </source>
</evidence>
<dbReference type="InterPro" id="IPR001524">
    <property type="entry name" value="Glyco_hydro_6_CS"/>
</dbReference>
<feature type="transmembrane region" description="Helical" evidence="13">
    <location>
        <begin position="20"/>
        <end position="43"/>
    </location>
</feature>
<comment type="similarity">
    <text evidence="12">Belongs to the glycosyl hydrolase family 6.</text>
</comment>
<feature type="active site" description="Proton acceptor" evidence="8">
    <location>
        <position position="318"/>
    </location>
</feature>
<dbReference type="PROSITE" id="PS00656">
    <property type="entry name" value="GLYCOSYL_HYDROL_F6_2"/>
    <property type="match status" value="1"/>
</dbReference>
<evidence type="ECO:0000256" key="5">
    <source>
        <dbReference type="ARBA" id="ARBA00023277"/>
    </source>
</evidence>
<evidence type="ECO:0000256" key="2">
    <source>
        <dbReference type="ARBA" id="ARBA00022801"/>
    </source>
</evidence>
<feature type="binding site" evidence="9">
    <location>
        <position position="312"/>
    </location>
    <ligand>
        <name>substrate</name>
    </ligand>
</feature>
<keyword evidence="7 12" id="KW-0624">Polysaccharide degradation</keyword>
<evidence type="ECO:0000256" key="9">
    <source>
        <dbReference type="PIRSR" id="PIRSR001100-2"/>
    </source>
</evidence>
<keyword evidence="3 12" id="KW-0136">Cellulose degradation</keyword>
<dbReference type="PANTHER" id="PTHR34876">
    <property type="match status" value="1"/>
</dbReference>
<feature type="binding site" evidence="9">
    <location>
        <position position="246"/>
    </location>
    <ligand>
        <name>substrate</name>
    </ligand>
</feature>
<keyword evidence="13" id="KW-1133">Transmembrane helix</keyword>
<evidence type="ECO:0000256" key="10">
    <source>
        <dbReference type="PROSITE-ProRule" id="PRU10056"/>
    </source>
</evidence>
<keyword evidence="2 12" id="KW-0378">Hydrolase</keyword>